<gene>
    <name evidence="1" type="ORF">EYC84_002801</name>
</gene>
<dbReference type="Proteomes" id="UP000322873">
    <property type="component" value="Unassembled WGS sequence"/>
</dbReference>
<evidence type="ECO:0000313" key="1">
    <source>
        <dbReference type="EMBL" id="KAA8570536.1"/>
    </source>
</evidence>
<proteinExistence type="predicted"/>
<dbReference type="AlphaFoldDB" id="A0A5M9JRT7"/>
<name>A0A5M9JRT7_MONFR</name>
<comment type="caution">
    <text evidence="1">The sequence shown here is derived from an EMBL/GenBank/DDBJ whole genome shotgun (WGS) entry which is preliminary data.</text>
</comment>
<keyword evidence="2" id="KW-1185">Reference proteome</keyword>
<evidence type="ECO:0000313" key="2">
    <source>
        <dbReference type="Proteomes" id="UP000322873"/>
    </source>
</evidence>
<sequence>MGTFKGMSFVYLMISQAIELWQAKVDYFLPLPFFTAHYAVPKYAIFPINSSGINTKSSILQIIRPLYSLDTQSVTSVTTSSFGLSDNLDHLSSSQSQVLCNWIRSLNTWKLSILQSIS</sequence>
<accession>A0A5M9JRT7</accession>
<protein>
    <submittedName>
        <fullName evidence="1">Uncharacterized protein</fullName>
    </submittedName>
</protein>
<reference evidence="1 2" key="1">
    <citation type="submission" date="2019-06" db="EMBL/GenBank/DDBJ databases">
        <title>Genome Sequence of the Brown Rot Fungal Pathogen Monilinia fructicola.</title>
        <authorList>
            <person name="De Miccolis Angelini R.M."/>
            <person name="Landi L."/>
            <person name="Abate D."/>
            <person name="Pollastro S."/>
            <person name="Romanazzi G."/>
            <person name="Faretra F."/>
        </authorList>
    </citation>
    <scope>NUCLEOTIDE SEQUENCE [LARGE SCALE GENOMIC DNA]</scope>
    <source>
        <strain evidence="1 2">Mfrc123</strain>
    </source>
</reference>
<dbReference type="EMBL" id="VICG01000007">
    <property type="protein sequence ID" value="KAA8570536.1"/>
    <property type="molecule type" value="Genomic_DNA"/>
</dbReference>
<organism evidence="1 2">
    <name type="scientific">Monilinia fructicola</name>
    <name type="common">Brown rot fungus</name>
    <name type="synonym">Ciboria fructicola</name>
    <dbReference type="NCBI Taxonomy" id="38448"/>
    <lineage>
        <taxon>Eukaryota</taxon>
        <taxon>Fungi</taxon>
        <taxon>Dikarya</taxon>
        <taxon>Ascomycota</taxon>
        <taxon>Pezizomycotina</taxon>
        <taxon>Leotiomycetes</taxon>
        <taxon>Helotiales</taxon>
        <taxon>Sclerotiniaceae</taxon>
        <taxon>Monilinia</taxon>
    </lineage>
</organism>